<accession>A0A140DVJ4</accession>
<proteinExistence type="predicted"/>
<protein>
    <recommendedName>
        <fullName evidence="4">HicB-like antitoxin of toxin-antitoxin system domain-containing protein</fullName>
    </recommendedName>
</protein>
<name>A0A140DVJ4_9FIRM</name>
<evidence type="ECO:0008006" key="4">
    <source>
        <dbReference type="Google" id="ProtNLM"/>
    </source>
</evidence>
<feature type="region of interest" description="Disordered" evidence="1">
    <location>
        <begin position="1"/>
        <end position="26"/>
    </location>
</feature>
<feature type="compositionally biased region" description="Acidic residues" evidence="1">
    <location>
        <begin position="1"/>
        <end position="14"/>
    </location>
</feature>
<dbReference type="AlphaFoldDB" id="A0A140DVJ4"/>
<reference evidence="2 3" key="1">
    <citation type="journal article" date="2016" name="Gut Pathog.">
        <title>Whole genome sequencing of "Faecalibaculum rodentium" ALO17, isolated from C57BL/6J laboratory mouse feces.</title>
        <authorList>
            <person name="Lim S."/>
            <person name="Chang D.H."/>
            <person name="Ahn S."/>
            <person name="Kim B.C."/>
        </authorList>
    </citation>
    <scope>NUCLEOTIDE SEQUENCE [LARGE SCALE GENOMIC DNA]</scope>
    <source>
        <strain evidence="2 3">Alo17</strain>
    </source>
</reference>
<gene>
    <name evidence="2" type="ORF">AALO17_15370</name>
</gene>
<evidence type="ECO:0000313" key="3">
    <source>
        <dbReference type="Proteomes" id="UP000069771"/>
    </source>
</evidence>
<sequence length="83" mass="9423">MHYYALEEESEEIPEPSQSLSAEDTAGNVVTPITIYPELLHEEYRNRRVKTNTTIPAWLKAAAEEKGINFSRVLENALMGMIN</sequence>
<organism evidence="2 3">
    <name type="scientific">Faecalibaculum rodentium</name>
    <dbReference type="NCBI Taxonomy" id="1702221"/>
    <lineage>
        <taxon>Bacteria</taxon>
        <taxon>Bacillati</taxon>
        <taxon>Bacillota</taxon>
        <taxon>Erysipelotrichia</taxon>
        <taxon>Erysipelotrichales</taxon>
        <taxon>Erysipelotrichaceae</taxon>
        <taxon>Faecalibaculum</taxon>
    </lineage>
</organism>
<dbReference type="KEGG" id="fro:AALO17_15370"/>
<dbReference type="Proteomes" id="UP000069771">
    <property type="component" value="Chromosome"/>
</dbReference>
<evidence type="ECO:0000256" key="1">
    <source>
        <dbReference type="SAM" id="MobiDB-lite"/>
    </source>
</evidence>
<dbReference type="STRING" id="1702221.AALO17_15370"/>
<dbReference type="EMBL" id="CP011391">
    <property type="protein sequence ID" value="AMK54671.1"/>
    <property type="molecule type" value="Genomic_DNA"/>
</dbReference>
<evidence type="ECO:0000313" key="2">
    <source>
        <dbReference type="EMBL" id="AMK54671.1"/>
    </source>
</evidence>
<keyword evidence="3" id="KW-1185">Reference proteome</keyword>